<feature type="region of interest" description="Disordered" evidence="5">
    <location>
        <begin position="197"/>
        <end position="219"/>
    </location>
</feature>
<comment type="caution">
    <text evidence="7">The sequence shown here is derived from an EMBL/GenBank/DDBJ whole genome shotgun (WGS) entry which is preliminary data.</text>
</comment>
<keyword evidence="3 6" id="KW-0732">Signal</keyword>
<feature type="compositionally biased region" description="Polar residues" evidence="5">
    <location>
        <begin position="255"/>
        <end position="267"/>
    </location>
</feature>
<dbReference type="PANTHER" id="PTHR28610">
    <property type="entry name" value="DRAXIN"/>
    <property type="match status" value="1"/>
</dbReference>
<dbReference type="EMBL" id="SOYY01000020">
    <property type="protein sequence ID" value="KAA0707054.1"/>
    <property type="molecule type" value="Genomic_DNA"/>
</dbReference>
<organism evidence="7 8">
    <name type="scientific">Triplophysa tibetana</name>
    <dbReference type="NCBI Taxonomy" id="1572043"/>
    <lineage>
        <taxon>Eukaryota</taxon>
        <taxon>Metazoa</taxon>
        <taxon>Chordata</taxon>
        <taxon>Craniata</taxon>
        <taxon>Vertebrata</taxon>
        <taxon>Euteleostomi</taxon>
        <taxon>Actinopterygii</taxon>
        <taxon>Neopterygii</taxon>
        <taxon>Teleostei</taxon>
        <taxon>Ostariophysi</taxon>
        <taxon>Cypriniformes</taxon>
        <taxon>Nemacheilidae</taxon>
        <taxon>Triplophysa</taxon>
    </lineage>
</organism>
<keyword evidence="4" id="KW-0325">Glycoprotein</keyword>
<dbReference type="Pfam" id="PF15550">
    <property type="entry name" value="Draxin"/>
    <property type="match status" value="1"/>
</dbReference>
<evidence type="ECO:0000313" key="8">
    <source>
        <dbReference type="Proteomes" id="UP000324632"/>
    </source>
</evidence>
<keyword evidence="1" id="KW-0217">Developmental protein</keyword>
<dbReference type="PANTHER" id="PTHR28610:SF1">
    <property type="entry name" value="DRAXIN"/>
    <property type="match status" value="1"/>
</dbReference>
<feature type="compositionally biased region" description="Polar residues" evidence="5">
    <location>
        <begin position="197"/>
        <end position="216"/>
    </location>
</feature>
<dbReference type="InterPro" id="IPR029094">
    <property type="entry name" value="Draxin"/>
</dbReference>
<dbReference type="GO" id="GO:0005576">
    <property type="term" value="C:extracellular region"/>
    <property type="evidence" value="ECO:0007669"/>
    <property type="project" value="InterPro"/>
</dbReference>
<feature type="region of interest" description="Disordered" evidence="5">
    <location>
        <begin position="248"/>
        <end position="267"/>
    </location>
</feature>
<accession>A0A5A9NAQ0</accession>
<evidence type="ECO:0000256" key="1">
    <source>
        <dbReference type="ARBA" id="ARBA00022473"/>
    </source>
</evidence>
<evidence type="ECO:0000256" key="3">
    <source>
        <dbReference type="ARBA" id="ARBA00022729"/>
    </source>
</evidence>
<keyword evidence="8" id="KW-1185">Reference proteome</keyword>
<feature type="signal peptide" evidence="6">
    <location>
        <begin position="1"/>
        <end position="23"/>
    </location>
</feature>
<dbReference type="AlphaFoldDB" id="A0A5A9NAQ0"/>
<proteinExistence type="predicted"/>
<gene>
    <name evidence="7" type="ORF">E1301_Tti002374</name>
</gene>
<reference evidence="7 8" key="1">
    <citation type="journal article" date="2019" name="Mol. Ecol. Resour.">
        <title>Chromosome-level genome assembly of Triplophysa tibetana, a fish adapted to the harsh high-altitude environment of the Tibetan Plateau.</title>
        <authorList>
            <person name="Yang X."/>
            <person name="Liu H."/>
            <person name="Ma Z."/>
            <person name="Zou Y."/>
            <person name="Zou M."/>
            <person name="Mao Y."/>
            <person name="Li X."/>
            <person name="Wang H."/>
            <person name="Chen T."/>
            <person name="Wang W."/>
            <person name="Yang R."/>
        </authorList>
    </citation>
    <scope>NUCLEOTIDE SEQUENCE [LARGE SCALE GENOMIC DNA]</scope>
    <source>
        <strain evidence="7">TTIB1903HZAU</strain>
        <tissue evidence="7">Muscle</tissue>
    </source>
</reference>
<evidence type="ECO:0000256" key="4">
    <source>
        <dbReference type="ARBA" id="ARBA00023180"/>
    </source>
</evidence>
<evidence type="ECO:0000256" key="2">
    <source>
        <dbReference type="ARBA" id="ARBA00022525"/>
    </source>
</evidence>
<feature type="chain" id="PRO_5023088719" evidence="6">
    <location>
        <begin position="24"/>
        <end position="349"/>
    </location>
</feature>
<evidence type="ECO:0000256" key="6">
    <source>
        <dbReference type="SAM" id="SignalP"/>
    </source>
</evidence>
<dbReference type="Proteomes" id="UP000324632">
    <property type="component" value="Chromosome 20"/>
</dbReference>
<sequence>MSSALCWRFGSFLLIDLVMITSSTKTGQNAAMDVFSENVTIPPRPEASIHQHLHHRRHRDHRERIRSGQLRETPHIVFHTQNERPELESLRPVRLEIEPGDKRWVMSARTFLGLETLIPEQINISPGAEILKKPIRHLTGHKVFGGHVIMDGHDKEPRAPVKKRRISFVKRLNEESPTEPVFPSTTFGSFISAVTSSADGVPSTRQTPSSKPQVRSYSDADVTPTLNMALFDWTDYEDMRPADKQLTKWNEDSDVQPNKSTSSENVTFTPNEKCKHHLDCQPGSCCNLRNHTCEIHNRGLNNKCYDNCMCEEGLRCFAKLHRNYHIKGKKGQCIDPEGVNLNSGMFIVV</sequence>
<dbReference type="GO" id="GO:0007411">
    <property type="term" value="P:axon guidance"/>
    <property type="evidence" value="ECO:0007669"/>
    <property type="project" value="InterPro"/>
</dbReference>
<protein>
    <submittedName>
        <fullName evidence="7">Draxin</fullName>
    </submittedName>
</protein>
<evidence type="ECO:0000256" key="5">
    <source>
        <dbReference type="SAM" id="MobiDB-lite"/>
    </source>
</evidence>
<dbReference type="GO" id="GO:0016055">
    <property type="term" value="P:Wnt signaling pathway"/>
    <property type="evidence" value="ECO:0007669"/>
    <property type="project" value="InterPro"/>
</dbReference>
<keyword evidence="2" id="KW-0964">Secreted</keyword>
<evidence type="ECO:0000313" key="7">
    <source>
        <dbReference type="EMBL" id="KAA0707054.1"/>
    </source>
</evidence>
<name>A0A5A9NAQ0_9TELE</name>